<evidence type="ECO:0000313" key="2">
    <source>
        <dbReference type="Proteomes" id="UP001226084"/>
    </source>
</evidence>
<dbReference type="Proteomes" id="UP001226084">
    <property type="component" value="Unassembled WGS sequence"/>
</dbReference>
<dbReference type="AlphaFoldDB" id="A0AAP5EAL2"/>
<reference evidence="1" key="1">
    <citation type="submission" date="2023-07" db="EMBL/GenBank/DDBJ databases">
        <title>Functional and genomic diversity of the sorghum phyllosphere microbiome.</title>
        <authorList>
            <person name="Shade A."/>
        </authorList>
    </citation>
    <scope>NUCLEOTIDE SEQUENCE</scope>
    <source>
        <strain evidence="1">SORGH_AS_0457</strain>
    </source>
</reference>
<dbReference type="RefSeq" id="WP_307107598.1">
    <property type="nucleotide sequence ID" value="NZ_JAUTAS010000001.1"/>
</dbReference>
<protein>
    <submittedName>
        <fullName evidence="1">Uncharacterized protein</fullName>
    </submittedName>
</protein>
<accession>A0AAP5EAL2</accession>
<sequence>MSIVAYYARLNAARTEQFSRHPSALESGAEPSVEIIDLERTAAVRRKATQAG</sequence>
<comment type="caution">
    <text evidence="1">The sequence shown here is derived from an EMBL/GenBank/DDBJ whole genome shotgun (WGS) entry which is preliminary data.</text>
</comment>
<proteinExistence type="predicted"/>
<dbReference type="EMBL" id="JAUTAS010000001">
    <property type="protein sequence ID" value="MDQ1110134.1"/>
    <property type="molecule type" value="Genomic_DNA"/>
</dbReference>
<gene>
    <name evidence="1" type="ORF">QE424_003293</name>
</gene>
<name>A0AAP5EAL2_9GAMM</name>
<evidence type="ECO:0000313" key="1">
    <source>
        <dbReference type="EMBL" id="MDQ1110134.1"/>
    </source>
</evidence>
<organism evidence="1 2">
    <name type="scientific">Stenotrophomonas rhizophila</name>
    <dbReference type="NCBI Taxonomy" id="216778"/>
    <lineage>
        <taxon>Bacteria</taxon>
        <taxon>Pseudomonadati</taxon>
        <taxon>Pseudomonadota</taxon>
        <taxon>Gammaproteobacteria</taxon>
        <taxon>Lysobacterales</taxon>
        <taxon>Lysobacteraceae</taxon>
        <taxon>Stenotrophomonas</taxon>
    </lineage>
</organism>